<dbReference type="InterPro" id="IPR027268">
    <property type="entry name" value="Peptidase_M4/M1_CTD_sf"/>
</dbReference>
<dbReference type="SUPFAM" id="SSF55486">
    <property type="entry name" value="Metalloproteases ('zincins'), catalytic domain"/>
    <property type="match status" value="1"/>
</dbReference>
<dbReference type="Pfam" id="PF07504">
    <property type="entry name" value="FTP"/>
    <property type="match status" value="1"/>
</dbReference>
<protein>
    <submittedName>
        <fullName evidence="14">M36 family metallopeptidase</fullName>
    </submittedName>
</protein>
<evidence type="ECO:0000256" key="7">
    <source>
        <dbReference type="ARBA" id="ARBA00022729"/>
    </source>
</evidence>
<evidence type="ECO:0000256" key="8">
    <source>
        <dbReference type="ARBA" id="ARBA00022801"/>
    </source>
</evidence>
<keyword evidence="11" id="KW-0865">Zymogen</keyword>
<dbReference type="InterPro" id="IPR013784">
    <property type="entry name" value="Carb-bd-like_fold"/>
</dbReference>
<dbReference type="Gene3D" id="1.10.390.10">
    <property type="entry name" value="Neutral Protease Domain 2"/>
    <property type="match status" value="1"/>
</dbReference>
<keyword evidence="8" id="KW-0378">Hydrolase</keyword>
<comment type="subcellular location">
    <subcellularLocation>
        <location evidence="2">Secreted</location>
    </subcellularLocation>
</comment>
<dbReference type="Pfam" id="PF13620">
    <property type="entry name" value="CarboxypepD_reg"/>
    <property type="match status" value="1"/>
</dbReference>
<feature type="chain" id="PRO_5045378276" evidence="12">
    <location>
        <begin position="20"/>
        <end position="1046"/>
    </location>
</feature>
<comment type="caution">
    <text evidence="14">The sequence shown here is derived from an EMBL/GenBank/DDBJ whole genome shotgun (WGS) entry which is preliminary data.</text>
</comment>
<dbReference type="SUPFAM" id="SSF49785">
    <property type="entry name" value="Galactose-binding domain-like"/>
    <property type="match status" value="1"/>
</dbReference>
<name>A0ABW0ZKP1_9ACTN</name>
<evidence type="ECO:0000256" key="4">
    <source>
        <dbReference type="ARBA" id="ARBA00022525"/>
    </source>
</evidence>
<proteinExistence type="inferred from homology"/>
<keyword evidence="5" id="KW-0645">Protease</keyword>
<dbReference type="PROSITE" id="PS50022">
    <property type="entry name" value="FA58C_3"/>
    <property type="match status" value="1"/>
</dbReference>
<evidence type="ECO:0000256" key="5">
    <source>
        <dbReference type="ARBA" id="ARBA00022670"/>
    </source>
</evidence>
<keyword evidence="9" id="KW-0862">Zinc</keyword>
<reference evidence="15" key="1">
    <citation type="journal article" date="2019" name="Int. J. Syst. Evol. Microbiol.">
        <title>The Global Catalogue of Microorganisms (GCM) 10K type strain sequencing project: providing services to taxonomists for standard genome sequencing and annotation.</title>
        <authorList>
            <consortium name="The Broad Institute Genomics Platform"/>
            <consortium name="The Broad Institute Genome Sequencing Center for Infectious Disease"/>
            <person name="Wu L."/>
            <person name="Ma J."/>
        </authorList>
    </citation>
    <scope>NUCLEOTIDE SEQUENCE [LARGE SCALE GENOMIC DNA]</scope>
    <source>
        <strain evidence="15">YIM 94188</strain>
    </source>
</reference>
<feature type="domain" description="F5/8 type C" evidence="13">
    <location>
        <begin position="757"/>
        <end position="908"/>
    </location>
</feature>
<evidence type="ECO:0000256" key="9">
    <source>
        <dbReference type="ARBA" id="ARBA00022833"/>
    </source>
</evidence>
<dbReference type="Gene3D" id="2.60.40.1120">
    <property type="entry name" value="Carboxypeptidase-like, regulatory domain"/>
    <property type="match status" value="1"/>
</dbReference>
<keyword evidence="7 12" id="KW-0732">Signal</keyword>
<dbReference type="InterPro" id="IPR011096">
    <property type="entry name" value="FTP_domain"/>
</dbReference>
<comment type="similarity">
    <text evidence="3">Belongs to the peptidase M36 family.</text>
</comment>
<dbReference type="PANTHER" id="PTHR33478:SF1">
    <property type="entry name" value="EXTRACELLULAR METALLOPROTEINASE MEP"/>
    <property type="match status" value="1"/>
</dbReference>
<organism evidence="14 15">
    <name type="scientific">Nocardioides vastitatis</name>
    <dbReference type="NCBI Taxonomy" id="2568655"/>
    <lineage>
        <taxon>Bacteria</taxon>
        <taxon>Bacillati</taxon>
        <taxon>Actinomycetota</taxon>
        <taxon>Actinomycetes</taxon>
        <taxon>Propionibacteriales</taxon>
        <taxon>Nocardioidaceae</taxon>
        <taxon>Nocardioides</taxon>
    </lineage>
</organism>
<dbReference type="Proteomes" id="UP001596072">
    <property type="component" value="Unassembled WGS sequence"/>
</dbReference>
<keyword evidence="4" id="KW-0964">Secreted</keyword>
<evidence type="ECO:0000256" key="10">
    <source>
        <dbReference type="ARBA" id="ARBA00023049"/>
    </source>
</evidence>
<dbReference type="InterPro" id="IPR008979">
    <property type="entry name" value="Galactose-bd-like_sf"/>
</dbReference>
<dbReference type="Gene3D" id="3.10.170.10">
    <property type="match status" value="1"/>
</dbReference>
<dbReference type="Gene3D" id="2.60.120.260">
    <property type="entry name" value="Galactose-binding domain-like"/>
    <property type="match status" value="1"/>
</dbReference>
<evidence type="ECO:0000256" key="1">
    <source>
        <dbReference type="ARBA" id="ARBA00001947"/>
    </source>
</evidence>
<dbReference type="RefSeq" id="WP_378527312.1">
    <property type="nucleotide sequence ID" value="NZ_JBHSNS010000007.1"/>
</dbReference>
<evidence type="ECO:0000313" key="15">
    <source>
        <dbReference type="Proteomes" id="UP001596072"/>
    </source>
</evidence>
<dbReference type="PANTHER" id="PTHR33478">
    <property type="entry name" value="EXTRACELLULAR METALLOPROTEINASE MEP"/>
    <property type="match status" value="1"/>
</dbReference>
<dbReference type="SUPFAM" id="SSF49452">
    <property type="entry name" value="Starch-binding domain-like"/>
    <property type="match status" value="1"/>
</dbReference>
<keyword evidence="10" id="KW-0482">Metalloprotease</keyword>
<accession>A0ABW0ZKP1</accession>
<evidence type="ECO:0000256" key="6">
    <source>
        <dbReference type="ARBA" id="ARBA00022723"/>
    </source>
</evidence>
<evidence type="ECO:0000256" key="2">
    <source>
        <dbReference type="ARBA" id="ARBA00004613"/>
    </source>
</evidence>
<evidence type="ECO:0000256" key="3">
    <source>
        <dbReference type="ARBA" id="ARBA00006006"/>
    </source>
</evidence>
<evidence type="ECO:0000256" key="11">
    <source>
        <dbReference type="ARBA" id="ARBA00023145"/>
    </source>
</evidence>
<feature type="signal peptide" evidence="12">
    <location>
        <begin position="1"/>
        <end position="19"/>
    </location>
</feature>
<evidence type="ECO:0000256" key="12">
    <source>
        <dbReference type="SAM" id="SignalP"/>
    </source>
</evidence>
<evidence type="ECO:0000313" key="14">
    <source>
        <dbReference type="EMBL" id="MFC5730144.1"/>
    </source>
</evidence>
<evidence type="ECO:0000259" key="13">
    <source>
        <dbReference type="PROSITE" id="PS50022"/>
    </source>
</evidence>
<keyword evidence="6" id="KW-0479">Metal-binding</keyword>
<gene>
    <name evidence="14" type="ORF">ACFPQB_14575</name>
</gene>
<sequence length="1046" mass="110232">MSACTALAVTFSVAPSTQANPVPAAVTIGGDQEHQYTDVRDSLSVRPTRAQLDAVSDIVRAAADGARVTYDDRFGTPRTIYPNAGTLSEARSGEAVDVARGWLAENRAALGLTSDDIASLVSTRDHVLGTGTHVIGFRQTFGGVEAVHGGSMTVVVREDGAVESYAGQTVRSTELTGDWSLSAARALEGVASDLAGATGFTATAEGSTGGYTTFAKGPFAAGSYVKKTVFVTADAARPAYQVLFVEKLDEAYDVLVDARSGEVLRSASLVAHSDSEGTVYENFPGDEGAGGSPVVKSFGPNEQSPSGYVDPTGLAGAPGPTTFGNNASTYANWSNFLVPADQAPRPVSPVSHFNYAFGNAWEKQQCAAVPPSYAEDVNPAATNLFYHHNRIHDEFYRLGFTESGDNFQVNNGAGVDGGGDPILGLVQAGAATGGAPLYTGRDNAYMLTLPDGIPPWSGMFLWEPINDAFEGPCRDGDFDAGVIEHEYAHGLSNRYVSEEDNALNVHQSGSMGEGWGDWYALNYLHREGLDTGSVVGEYVTGNSQRGIRNWAYDANPTTFGDVGYDLTGPEVHADGEIWTTILWDYRKALVAAFGEAKGSSIAEHTVTDAMPRSPSDPSFIDMRNAIELAIDDRYHDSADYERIVDIFWTEFAQRGLGAQAQTKGGSDVDPVPAFDHKGESRNGTFTGRVVNASTGAPVKGAKVILGRFEGRVTGLRTTSATGAFSAPVVGGTYPVTIQARGFGAQTFPNVTVAPGRTTSLQFSLAPNLVSEANGAKVVKSTAGDPRALLDDTEASSWKTGRRGNVVIDMGRTAKVDAIQVSAYTTSRFEGLKDFTMQVSTDGKLWSNAVVKKGAFTYLTPRPVAPDLHYKTFELANRVSARYVRFWADAPQGETKENVQVAELQVFSGSVKNVVPLPPPPPDAPVTDTGTITAGTPGGDKTGGGVTAVDFATNCVMPPATQGSDGWVTELPSSFGDGVHTVKVTGASAAPWDLDVYFYAEDCTLTGSAASSAADESGTIPSGTKYVLSHLWSGADVDVTVLAEDTQ</sequence>
<dbReference type="InterPro" id="IPR000421">
    <property type="entry name" value="FA58C"/>
</dbReference>
<dbReference type="Pfam" id="PF00754">
    <property type="entry name" value="F5_F8_type_C"/>
    <property type="match status" value="1"/>
</dbReference>
<dbReference type="CDD" id="cd09596">
    <property type="entry name" value="M36"/>
    <property type="match status" value="1"/>
</dbReference>
<dbReference type="EMBL" id="JBHSNS010000007">
    <property type="protein sequence ID" value="MFC5730144.1"/>
    <property type="molecule type" value="Genomic_DNA"/>
</dbReference>
<keyword evidence="15" id="KW-1185">Reference proteome</keyword>
<dbReference type="InterPro" id="IPR050371">
    <property type="entry name" value="Fungal_virulence_M36"/>
</dbReference>
<dbReference type="Pfam" id="PF02128">
    <property type="entry name" value="Peptidase_M36"/>
    <property type="match status" value="1"/>
</dbReference>
<comment type="cofactor">
    <cofactor evidence="1">
        <name>Zn(2+)</name>
        <dbReference type="ChEBI" id="CHEBI:29105"/>
    </cofactor>
</comment>
<dbReference type="InterPro" id="IPR001842">
    <property type="entry name" value="Peptidase_M36"/>
</dbReference>